<organism evidence="1 2">
    <name type="scientific">Bergeyella cardium</name>
    <dbReference type="NCBI Taxonomy" id="1585976"/>
    <lineage>
        <taxon>Bacteria</taxon>
        <taxon>Pseudomonadati</taxon>
        <taxon>Bacteroidota</taxon>
        <taxon>Flavobacteriia</taxon>
        <taxon>Flavobacteriales</taxon>
        <taxon>Weeksellaceae</taxon>
        <taxon>Bergeyella</taxon>
    </lineage>
</organism>
<reference evidence="1 2" key="1">
    <citation type="submission" date="2018-04" db="EMBL/GenBank/DDBJ databases">
        <title>Characteristic and Complete Genome Sequencing of A Novel Member of Infective Endocarditis Causative Bacteria: Bergeyella cardium QL-PH.</title>
        <authorList>
            <person name="Pan H."/>
            <person name="Sun E."/>
            <person name="Zhang Y."/>
        </authorList>
    </citation>
    <scope>NUCLEOTIDE SEQUENCE [LARGE SCALE GENOMIC DNA]</scope>
    <source>
        <strain evidence="1 2">HPQL</strain>
    </source>
</reference>
<proteinExistence type="predicted"/>
<evidence type="ECO:0000313" key="2">
    <source>
        <dbReference type="Proteomes" id="UP000464318"/>
    </source>
</evidence>
<dbReference type="EMBL" id="CP029149">
    <property type="protein sequence ID" value="QHN64481.1"/>
    <property type="molecule type" value="Genomic_DNA"/>
</dbReference>
<sequence>MNIIIEIKDREKDFILEFLKRMKIDFKTSEEIEIPQEKMKKEIALAEKQLKQGKVTRLKSKEEINAFFESL</sequence>
<evidence type="ECO:0000313" key="1">
    <source>
        <dbReference type="EMBL" id="QHN64481.1"/>
    </source>
</evidence>
<protein>
    <submittedName>
        <fullName evidence="1">Uncharacterized protein</fullName>
    </submittedName>
</protein>
<dbReference type="AlphaFoldDB" id="A0A6P1QUN3"/>
<accession>A0A6P1QUN3</accession>
<keyword evidence="2" id="KW-1185">Reference proteome</keyword>
<dbReference type="RefSeq" id="WP_120488821.1">
    <property type="nucleotide sequence ID" value="NZ_CP029149.1"/>
</dbReference>
<name>A0A6P1QUN3_9FLAO</name>
<dbReference type="Proteomes" id="UP000464318">
    <property type="component" value="Chromosome"/>
</dbReference>
<dbReference type="KEGG" id="bcad:DBX24_00535"/>
<gene>
    <name evidence="1" type="ORF">DBX24_00535</name>
</gene>